<evidence type="ECO:0000256" key="1">
    <source>
        <dbReference type="SAM" id="MobiDB-lite"/>
    </source>
</evidence>
<keyword evidence="3" id="KW-1185">Reference proteome</keyword>
<evidence type="ECO:0000313" key="2">
    <source>
        <dbReference type="EMBL" id="CAG8555051.1"/>
    </source>
</evidence>
<dbReference type="Proteomes" id="UP000789405">
    <property type="component" value="Unassembled WGS sequence"/>
</dbReference>
<dbReference type="AlphaFoldDB" id="A0A9N9FQR7"/>
<name>A0A9N9FQR7_9GLOM</name>
<accession>A0A9N9FQR7</accession>
<organism evidence="2 3">
    <name type="scientific">Dentiscutata erythropus</name>
    <dbReference type="NCBI Taxonomy" id="1348616"/>
    <lineage>
        <taxon>Eukaryota</taxon>
        <taxon>Fungi</taxon>
        <taxon>Fungi incertae sedis</taxon>
        <taxon>Mucoromycota</taxon>
        <taxon>Glomeromycotina</taxon>
        <taxon>Glomeromycetes</taxon>
        <taxon>Diversisporales</taxon>
        <taxon>Gigasporaceae</taxon>
        <taxon>Dentiscutata</taxon>
    </lineage>
</organism>
<sequence length="112" mass="13035">MHQITKIHGDDVFSPEVCRTVQKRHDYEETFNLARKAFAEKQRLTHINNNDNDKENFDPSQVEDPIERQHRGRPSVKRLKSSTEQIKSKKPVMQNKCGKYGIAGHYAPTCKK</sequence>
<feature type="region of interest" description="Disordered" evidence="1">
    <location>
        <begin position="45"/>
        <end position="92"/>
    </location>
</feature>
<proteinExistence type="predicted"/>
<dbReference type="OrthoDB" id="2396460at2759"/>
<feature type="compositionally biased region" description="Basic residues" evidence="1">
    <location>
        <begin position="70"/>
        <end position="80"/>
    </location>
</feature>
<comment type="caution">
    <text evidence="2">The sequence shown here is derived from an EMBL/GenBank/DDBJ whole genome shotgun (WGS) entry which is preliminary data.</text>
</comment>
<reference evidence="2" key="1">
    <citation type="submission" date="2021-06" db="EMBL/GenBank/DDBJ databases">
        <authorList>
            <person name="Kallberg Y."/>
            <person name="Tangrot J."/>
            <person name="Rosling A."/>
        </authorList>
    </citation>
    <scope>NUCLEOTIDE SEQUENCE</scope>
    <source>
        <strain evidence="2">MA453B</strain>
    </source>
</reference>
<evidence type="ECO:0000313" key="3">
    <source>
        <dbReference type="Proteomes" id="UP000789405"/>
    </source>
</evidence>
<protein>
    <submittedName>
        <fullName evidence="2">2054_t:CDS:1</fullName>
    </submittedName>
</protein>
<dbReference type="EMBL" id="CAJVPY010002283">
    <property type="protein sequence ID" value="CAG8555051.1"/>
    <property type="molecule type" value="Genomic_DNA"/>
</dbReference>
<gene>
    <name evidence="2" type="ORF">DERYTH_LOCUS5457</name>
</gene>